<evidence type="ECO:0000259" key="8">
    <source>
        <dbReference type="PROSITE" id="PS51096"/>
    </source>
</evidence>
<dbReference type="GO" id="GO:0009401">
    <property type="term" value="P:phosphoenolpyruvate-dependent sugar phosphotransferase system"/>
    <property type="evidence" value="ECO:0007669"/>
    <property type="project" value="UniProtKB-KW"/>
</dbReference>
<organism evidence="9 10">
    <name type="scientific">Vagococcus elongatus</name>
    <dbReference type="NCBI Taxonomy" id="180344"/>
    <lineage>
        <taxon>Bacteria</taxon>
        <taxon>Bacillati</taxon>
        <taxon>Bacillota</taxon>
        <taxon>Bacilli</taxon>
        <taxon>Lactobacillales</taxon>
        <taxon>Enterococcaceae</taxon>
        <taxon>Vagococcus</taxon>
    </lineage>
</organism>
<reference evidence="9 10" key="1">
    <citation type="submission" date="2017-05" db="EMBL/GenBank/DDBJ databases">
        <title>Vagococcus spp. assemblies.</title>
        <authorList>
            <person name="Gulvik C.A."/>
        </authorList>
    </citation>
    <scope>NUCLEOTIDE SEQUENCE [LARGE SCALE GENOMIC DNA]</scope>
    <source>
        <strain evidence="9 10">CCUG 51432</strain>
    </source>
</reference>
<evidence type="ECO:0000313" key="10">
    <source>
        <dbReference type="Proteomes" id="UP000287605"/>
    </source>
</evidence>
<evidence type="ECO:0000256" key="1">
    <source>
        <dbReference type="ARBA" id="ARBA00004496"/>
    </source>
</evidence>
<dbReference type="Proteomes" id="UP000287605">
    <property type="component" value="Unassembled WGS sequence"/>
</dbReference>
<name>A0A430AY51_9ENTE</name>
<evidence type="ECO:0000313" key="9">
    <source>
        <dbReference type="EMBL" id="RSU13001.1"/>
    </source>
</evidence>
<feature type="domain" description="PTS EIIA type-4" evidence="8">
    <location>
        <begin position="1"/>
        <end position="126"/>
    </location>
</feature>
<dbReference type="GO" id="GO:0005737">
    <property type="term" value="C:cytoplasm"/>
    <property type="evidence" value="ECO:0007669"/>
    <property type="project" value="UniProtKB-SubCell"/>
</dbReference>
<keyword evidence="3" id="KW-0963">Cytoplasm</keyword>
<dbReference type="CDD" id="cd00006">
    <property type="entry name" value="PTS_IIA_man"/>
    <property type="match status" value="1"/>
</dbReference>
<keyword evidence="10" id="KW-1185">Reference proteome</keyword>
<protein>
    <recommendedName>
        <fullName evidence="8">PTS EIIA type-4 domain-containing protein</fullName>
    </recommendedName>
</protein>
<dbReference type="InterPro" id="IPR004701">
    <property type="entry name" value="PTS_EIIA_man-typ"/>
</dbReference>
<comment type="subcellular location">
    <subcellularLocation>
        <location evidence="1">Cytoplasm</location>
    </subcellularLocation>
</comment>
<dbReference type="RefSeq" id="WP_126807963.1">
    <property type="nucleotide sequence ID" value="NZ_NGKA01000006.1"/>
</dbReference>
<dbReference type="GO" id="GO:0016301">
    <property type="term" value="F:kinase activity"/>
    <property type="evidence" value="ECO:0007669"/>
    <property type="project" value="UniProtKB-KW"/>
</dbReference>
<keyword evidence="7" id="KW-0418">Kinase</keyword>
<accession>A0A430AY51</accession>
<dbReference type="InterPro" id="IPR033887">
    <property type="entry name" value="PTS_IIA_man"/>
</dbReference>
<dbReference type="InterPro" id="IPR036662">
    <property type="entry name" value="PTS_EIIA_man-typ_sf"/>
</dbReference>
<comment type="caution">
    <text evidence="9">The sequence shown here is derived from an EMBL/GenBank/DDBJ whole genome shotgun (WGS) entry which is preliminary data.</text>
</comment>
<sequence length="143" mass="15626">MIGCVITGHGDFSLGMLDGLEMIAGSQAEIKAIPFLEQSSLEEYENQLIASIESMQKECSEIIIMTDLLGGTPFNISMLVKEKFEKVEVLSGTNLPVLLEFAGSRLGNSNIEEIIEKLIETGRAGVSKGEIRRKDEFAEEDGI</sequence>
<dbReference type="PANTHER" id="PTHR33799">
    <property type="entry name" value="PTS PERMEASE-RELATED-RELATED"/>
    <property type="match status" value="1"/>
</dbReference>
<evidence type="ECO:0000256" key="4">
    <source>
        <dbReference type="ARBA" id="ARBA00022597"/>
    </source>
</evidence>
<gene>
    <name evidence="9" type="ORF">CBF29_04845</name>
</gene>
<evidence type="ECO:0000256" key="5">
    <source>
        <dbReference type="ARBA" id="ARBA00022679"/>
    </source>
</evidence>
<evidence type="ECO:0000256" key="7">
    <source>
        <dbReference type="ARBA" id="ARBA00022777"/>
    </source>
</evidence>
<keyword evidence="2" id="KW-0813">Transport</keyword>
<dbReference type="GO" id="GO:0016020">
    <property type="term" value="C:membrane"/>
    <property type="evidence" value="ECO:0007669"/>
    <property type="project" value="InterPro"/>
</dbReference>
<evidence type="ECO:0000256" key="3">
    <source>
        <dbReference type="ARBA" id="ARBA00022490"/>
    </source>
</evidence>
<dbReference type="AlphaFoldDB" id="A0A430AY51"/>
<evidence type="ECO:0000256" key="6">
    <source>
        <dbReference type="ARBA" id="ARBA00022683"/>
    </source>
</evidence>
<dbReference type="InterPro" id="IPR051471">
    <property type="entry name" value="Bacterial_PTS_sugar_comp"/>
</dbReference>
<proteinExistence type="predicted"/>
<keyword evidence="5" id="KW-0808">Transferase</keyword>
<dbReference type="PROSITE" id="PS51096">
    <property type="entry name" value="PTS_EIIA_TYPE_4"/>
    <property type="match status" value="1"/>
</dbReference>
<dbReference type="SUPFAM" id="SSF53062">
    <property type="entry name" value="PTS system fructose IIA component-like"/>
    <property type="match status" value="1"/>
</dbReference>
<dbReference type="Pfam" id="PF03610">
    <property type="entry name" value="EIIA-man"/>
    <property type="match status" value="1"/>
</dbReference>
<dbReference type="PANTHER" id="PTHR33799:SF1">
    <property type="entry name" value="PTS SYSTEM MANNOSE-SPECIFIC EIIAB COMPONENT-RELATED"/>
    <property type="match status" value="1"/>
</dbReference>
<evidence type="ECO:0000256" key="2">
    <source>
        <dbReference type="ARBA" id="ARBA00022448"/>
    </source>
</evidence>
<dbReference type="Gene3D" id="3.40.50.510">
    <property type="entry name" value="Phosphotransferase system, mannose-type IIA component"/>
    <property type="match status" value="1"/>
</dbReference>
<dbReference type="OrthoDB" id="6623712at2"/>
<keyword evidence="6" id="KW-0598">Phosphotransferase system</keyword>
<dbReference type="EMBL" id="NGKA01000006">
    <property type="protein sequence ID" value="RSU13001.1"/>
    <property type="molecule type" value="Genomic_DNA"/>
</dbReference>
<keyword evidence="4" id="KW-0762">Sugar transport</keyword>